<gene>
    <name evidence="3" type="ORF">A2419_02090</name>
</gene>
<feature type="region of interest" description="Disordered" evidence="1">
    <location>
        <begin position="1"/>
        <end position="36"/>
    </location>
</feature>
<evidence type="ECO:0000313" key="3">
    <source>
        <dbReference type="EMBL" id="OGC88511.1"/>
    </source>
</evidence>
<feature type="transmembrane region" description="Helical" evidence="2">
    <location>
        <begin position="46"/>
        <end position="68"/>
    </location>
</feature>
<keyword evidence="2" id="KW-1133">Transmembrane helix</keyword>
<sequence length="422" mass="44335">MRDMNPRTSIRDIPVSNSGHRRNAPPQERFEEDIPLPRRRKKSRRFLWIFLGIVVICAAAGLLLATLFEGATITITPKMQSITPPANIVALPNAQGGSLGYQTIALSQSATTTVNATGTSHVSKPASGVITISNAFSTAPQGLITNTRFAASDGKIYRIHSAVTIPGATKNTDGTLKAGTITTTVYADAPGPDYNRPNASAFTIPGFKGGDKYTKITAQAEAGAIQGGFVGEQASISEADMKSAQASLQKTLDASLRGAVGTQIPDGFMPVQGSLVVDYSDISQSKGEGTAINLSQTAHASMAMVSSPSLASILAKLLVAGYGGEAVDFASPNPLILQVSTSTGNVNTGPLNLLLQGNPTLVWQFDKQALTTALLGKDKKTFEEVISTFAPAIEKAQASIRPFWKNTFPSEESKIGVVIDAQ</sequence>
<dbReference type="AlphaFoldDB" id="A0A1F4Y3N1"/>
<name>A0A1F4Y3N1_9BACT</name>
<evidence type="ECO:0000256" key="1">
    <source>
        <dbReference type="SAM" id="MobiDB-lite"/>
    </source>
</evidence>
<organism evidence="3 4">
    <name type="scientific">Candidatus Adlerbacteria bacterium RIFOXYC1_FULL_48_26</name>
    <dbReference type="NCBI Taxonomy" id="1797247"/>
    <lineage>
        <taxon>Bacteria</taxon>
        <taxon>Candidatus Adleribacteriota</taxon>
    </lineage>
</organism>
<protein>
    <recommendedName>
        <fullName evidence="5">Baseplate protein J-like domain-containing protein</fullName>
    </recommendedName>
</protein>
<dbReference type="Proteomes" id="UP000176568">
    <property type="component" value="Unassembled WGS sequence"/>
</dbReference>
<evidence type="ECO:0008006" key="5">
    <source>
        <dbReference type="Google" id="ProtNLM"/>
    </source>
</evidence>
<accession>A0A1F4Y3N1</accession>
<reference evidence="3 4" key="1">
    <citation type="journal article" date="2016" name="Nat. Commun.">
        <title>Thousands of microbial genomes shed light on interconnected biogeochemical processes in an aquifer system.</title>
        <authorList>
            <person name="Anantharaman K."/>
            <person name="Brown C.T."/>
            <person name="Hug L.A."/>
            <person name="Sharon I."/>
            <person name="Castelle C.J."/>
            <person name="Probst A.J."/>
            <person name="Thomas B.C."/>
            <person name="Singh A."/>
            <person name="Wilkins M.J."/>
            <person name="Karaoz U."/>
            <person name="Brodie E.L."/>
            <person name="Williams K.H."/>
            <person name="Hubbard S.S."/>
            <person name="Banfield J.F."/>
        </authorList>
    </citation>
    <scope>NUCLEOTIDE SEQUENCE [LARGE SCALE GENOMIC DNA]</scope>
</reference>
<evidence type="ECO:0000256" key="2">
    <source>
        <dbReference type="SAM" id="Phobius"/>
    </source>
</evidence>
<keyword evidence="2" id="KW-0472">Membrane</keyword>
<comment type="caution">
    <text evidence="3">The sequence shown here is derived from an EMBL/GenBank/DDBJ whole genome shotgun (WGS) entry which is preliminary data.</text>
</comment>
<dbReference type="STRING" id="1797247.A2419_02090"/>
<proteinExistence type="predicted"/>
<keyword evidence="2" id="KW-0812">Transmembrane</keyword>
<dbReference type="EMBL" id="MEXB01000008">
    <property type="protein sequence ID" value="OGC88511.1"/>
    <property type="molecule type" value="Genomic_DNA"/>
</dbReference>
<evidence type="ECO:0000313" key="4">
    <source>
        <dbReference type="Proteomes" id="UP000176568"/>
    </source>
</evidence>